<sequence>MCLVVGADRLGAVERLLPPEYSKEELIHWDGRSRRPSLSRITKIVVLTGFINHNAVNFVKKEAKKRGISMIFLRRGISDLRC</sequence>
<keyword evidence="3" id="KW-1185">Reference proteome</keyword>
<proteinExistence type="inferred from homology"/>
<dbReference type="OrthoDB" id="5324142at2"/>
<gene>
    <name evidence="2" type="ORF">F9B85_04890</name>
</gene>
<comment type="caution">
    <text evidence="2">The sequence shown here is derived from an EMBL/GenBank/DDBJ whole genome shotgun (WGS) entry which is preliminary data.</text>
</comment>
<dbReference type="Proteomes" id="UP000468766">
    <property type="component" value="Unassembled WGS sequence"/>
</dbReference>
<accession>A0A6I0EXW4</accession>
<dbReference type="Pfam" id="PF10087">
    <property type="entry name" value="DUF2325"/>
    <property type="match status" value="1"/>
</dbReference>
<dbReference type="InterPro" id="IPR016772">
    <property type="entry name" value="UCP020408"/>
</dbReference>
<name>A0A6I0EXW4_9FIRM</name>
<protein>
    <submittedName>
        <fullName evidence="2">DUF2325 domain-containing protein</fullName>
    </submittedName>
</protein>
<dbReference type="AlphaFoldDB" id="A0A6I0EXW4"/>
<evidence type="ECO:0000256" key="1">
    <source>
        <dbReference type="ARBA" id="ARBA00007189"/>
    </source>
</evidence>
<comment type="similarity">
    <text evidence="1">Belongs to the UPF0751 family.</text>
</comment>
<dbReference type="RefSeq" id="WP_151619509.1">
    <property type="nucleotide sequence ID" value="NZ_WBXO01000003.1"/>
</dbReference>
<evidence type="ECO:0000313" key="2">
    <source>
        <dbReference type="EMBL" id="KAB2953251.1"/>
    </source>
</evidence>
<organism evidence="2 3">
    <name type="scientific">Heliorestis acidaminivorans</name>
    <dbReference type="NCBI Taxonomy" id="553427"/>
    <lineage>
        <taxon>Bacteria</taxon>
        <taxon>Bacillati</taxon>
        <taxon>Bacillota</taxon>
        <taxon>Clostridia</taxon>
        <taxon>Eubacteriales</taxon>
        <taxon>Heliobacteriaceae</taxon>
        <taxon>Heliorestis</taxon>
    </lineage>
</organism>
<reference evidence="2 3" key="1">
    <citation type="submission" date="2019-10" db="EMBL/GenBank/DDBJ databases">
        <title>Whole-genome sequence of the extremophile Heliorestis acidaminivorans DSM 24790.</title>
        <authorList>
            <person name="Kyndt J.A."/>
            <person name="Meyer T.E."/>
        </authorList>
    </citation>
    <scope>NUCLEOTIDE SEQUENCE [LARGE SCALE GENOMIC DNA]</scope>
    <source>
        <strain evidence="2 3">DSM 24790</strain>
    </source>
</reference>
<evidence type="ECO:0000313" key="3">
    <source>
        <dbReference type="Proteomes" id="UP000468766"/>
    </source>
</evidence>
<dbReference type="EMBL" id="WBXO01000003">
    <property type="protein sequence ID" value="KAB2953251.1"/>
    <property type="molecule type" value="Genomic_DNA"/>
</dbReference>